<name>A0ABQ7XLB8_BRANA</name>
<evidence type="ECO:0000256" key="2">
    <source>
        <dbReference type="ARBA" id="ARBA00022741"/>
    </source>
</evidence>
<keyword evidence="3 5" id="KW-0378">Hydrolase</keyword>
<dbReference type="Pfam" id="PF03029">
    <property type="entry name" value="ATP_bind_1"/>
    <property type="match status" value="1"/>
</dbReference>
<organism evidence="6 7">
    <name type="scientific">Brassica napus</name>
    <name type="common">Rape</name>
    <dbReference type="NCBI Taxonomy" id="3708"/>
    <lineage>
        <taxon>Eukaryota</taxon>
        <taxon>Viridiplantae</taxon>
        <taxon>Streptophyta</taxon>
        <taxon>Embryophyta</taxon>
        <taxon>Tracheophyta</taxon>
        <taxon>Spermatophyta</taxon>
        <taxon>Magnoliopsida</taxon>
        <taxon>eudicotyledons</taxon>
        <taxon>Gunneridae</taxon>
        <taxon>Pentapetalae</taxon>
        <taxon>rosids</taxon>
        <taxon>malvids</taxon>
        <taxon>Brassicales</taxon>
        <taxon>Brassicaceae</taxon>
        <taxon>Brassiceae</taxon>
        <taxon>Brassica</taxon>
    </lineage>
</organism>
<dbReference type="PANTHER" id="PTHR21231">
    <property type="entry name" value="XPA-BINDING PROTEIN 1-RELATED"/>
    <property type="match status" value="1"/>
</dbReference>
<evidence type="ECO:0000256" key="3">
    <source>
        <dbReference type="ARBA" id="ARBA00022801"/>
    </source>
</evidence>
<dbReference type="EMBL" id="JAGKQM010000019">
    <property type="protein sequence ID" value="KAH0856047.1"/>
    <property type="molecule type" value="Genomic_DNA"/>
</dbReference>
<comment type="caution">
    <text evidence="6">The sequence shown here is derived from an EMBL/GenBank/DDBJ whole genome shotgun (WGS) entry which is preliminary data.</text>
</comment>
<evidence type="ECO:0000256" key="4">
    <source>
        <dbReference type="ARBA" id="ARBA00023134"/>
    </source>
</evidence>
<dbReference type="Gene3D" id="3.40.50.300">
    <property type="entry name" value="P-loop containing nucleotide triphosphate hydrolases"/>
    <property type="match status" value="1"/>
</dbReference>
<evidence type="ECO:0000256" key="1">
    <source>
        <dbReference type="ARBA" id="ARBA00005290"/>
    </source>
</evidence>
<proteinExistence type="inferred from homology"/>
<keyword evidence="2 5" id="KW-0547">Nucleotide-binding</keyword>
<evidence type="ECO:0000313" key="7">
    <source>
        <dbReference type="Proteomes" id="UP000824890"/>
    </source>
</evidence>
<comment type="function">
    <text evidence="5">Small GTPase required for proper nuclear import of RNA polymerase II and III (RNAPII and RNAPIII). May act at an RNAP assembly step prior to nuclear import.</text>
</comment>
<sequence>MVEKVMSLSLSFSSSMSSTLSVRFCRNLQGLMMFDLFVRRRFCRNLSSSSTNGRRLSVAYHIVPQCLSFTDLRLLQPLSRLPTLLPRNSIVVTNNYQACSSLLQLSQMDFALLPWHGLKAGTKKQKYDVISEKKVSTPIEVLCKNCPSEFVSYFHYRRSLVNIRELVSLEDVMEEVGLGPNGALMYCMEYLDDSLHDWVDEELDN</sequence>
<keyword evidence="7" id="KW-1185">Reference proteome</keyword>
<protein>
    <recommendedName>
        <fullName evidence="5">GPN-loop GTPase 3</fullName>
    </recommendedName>
</protein>
<evidence type="ECO:0000313" key="6">
    <source>
        <dbReference type="EMBL" id="KAH0856047.1"/>
    </source>
</evidence>
<reference evidence="6 7" key="1">
    <citation type="submission" date="2021-05" db="EMBL/GenBank/DDBJ databases">
        <title>Genome Assembly of Synthetic Allotetraploid Brassica napus Reveals Homoeologous Exchanges between Subgenomes.</title>
        <authorList>
            <person name="Davis J.T."/>
        </authorList>
    </citation>
    <scope>NUCLEOTIDE SEQUENCE [LARGE SCALE GENOMIC DNA]</scope>
    <source>
        <strain evidence="7">cv. Da-Ae</strain>
        <tissue evidence="6">Seedling</tissue>
    </source>
</reference>
<keyword evidence="4 5" id="KW-0342">GTP-binding</keyword>
<dbReference type="InterPro" id="IPR027417">
    <property type="entry name" value="P-loop_NTPase"/>
</dbReference>
<dbReference type="PANTHER" id="PTHR21231:SF7">
    <property type="entry name" value="GPN-LOOP GTPASE 3"/>
    <property type="match status" value="1"/>
</dbReference>
<evidence type="ECO:0000256" key="5">
    <source>
        <dbReference type="RuleBase" id="RU365059"/>
    </source>
</evidence>
<dbReference type="Proteomes" id="UP000824890">
    <property type="component" value="Unassembled WGS sequence"/>
</dbReference>
<accession>A0ABQ7XLB8</accession>
<comment type="similarity">
    <text evidence="1 5">Belongs to the GPN-loop GTPase family.</text>
</comment>
<gene>
    <name evidence="6" type="ORF">HID58_084308</name>
</gene>
<comment type="subunit">
    <text evidence="5">Binds to RNA polymerase II (RNAPII).</text>
</comment>
<dbReference type="InterPro" id="IPR004130">
    <property type="entry name" value="Gpn"/>
</dbReference>